<accession>A0A1Z5KCH8</accession>
<evidence type="ECO:0000313" key="2">
    <source>
        <dbReference type="EMBL" id="GAX23969.1"/>
    </source>
</evidence>
<reference evidence="2 3" key="1">
    <citation type="journal article" date="2015" name="Plant Cell">
        <title>Oil accumulation by the oleaginous diatom Fistulifera solaris as revealed by the genome and transcriptome.</title>
        <authorList>
            <person name="Tanaka T."/>
            <person name="Maeda Y."/>
            <person name="Veluchamy A."/>
            <person name="Tanaka M."/>
            <person name="Abida H."/>
            <person name="Marechal E."/>
            <person name="Bowler C."/>
            <person name="Muto M."/>
            <person name="Sunaga Y."/>
            <person name="Tanaka M."/>
            <person name="Yoshino T."/>
            <person name="Taniguchi T."/>
            <person name="Fukuda Y."/>
            <person name="Nemoto M."/>
            <person name="Matsumoto M."/>
            <person name="Wong P.S."/>
            <person name="Aburatani S."/>
            <person name="Fujibuchi W."/>
        </authorList>
    </citation>
    <scope>NUCLEOTIDE SEQUENCE [LARGE SCALE GENOMIC DNA]</scope>
    <source>
        <strain evidence="2 3">JPCC DA0580</strain>
    </source>
</reference>
<name>A0A1Z5KCH8_FISSO</name>
<gene>
    <name evidence="2" type="ORF">FisN_26Lh023</name>
</gene>
<evidence type="ECO:0000313" key="3">
    <source>
        <dbReference type="Proteomes" id="UP000198406"/>
    </source>
</evidence>
<feature type="chain" id="PRO_5013369148" evidence="1">
    <location>
        <begin position="20"/>
        <end position="379"/>
    </location>
</feature>
<dbReference type="AlphaFoldDB" id="A0A1Z5KCH8"/>
<protein>
    <submittedName>
        <fullName evidence="2">Uncharacterized protein</fullName>
    </submittedName>
</protein>
<dbReference type="Proteomes" id="UP000198406">
    <property type="component" value="Unassembled WGS sequence"/>
</dbReference>
<dbReference type="EMBL" id="BDSP01000205">
    <property type="protein sequence ID" value="GAX23969.1"/>
    <property type="molecule type" value="Genomic_DNA"/>
</dbReference>
<keyword evidence="3" id="KW-1185">Reference proteome</keyword>
<keyword evidence="1" id="KW-0732">Signal</keyword>
<evidence type="ECO:0000256" key="1">
    <source>
        <dbReference type="SAM" id="SignalP"/>
    </source>
</evidence>
<organism evidence="2 3">
    <name type="scientific">Fistulifera solaris</name>
    <name type="common">Oleaginous diatom</name>
    <dbReference type="NCBI Taxonomy" id="1519565"/>
    <lineage>
        <taxon>Eukaryota</taxon>
        <taxon>Sar</taxon>
        <taxon>Stramenopiles</taxon>
        <taxon>Ochrophyta</taxon>
        <taxon>Bacillariophyta</taxon>
        <taxon>Bacillariophyceae</taxon>
        <taxon>Bacillariophycidae</taxon>
        <taxon>Naviculales</taxon>
        <taxon>Naviculaceae</taxon>
        <taxon>Fistulifera</taxon>
    </lineage>
</organism>
<comment type="caution">
    <text evidence="2">The sequence shown here is derived from an EMBL/GenBank/DDBJ whole genome shotgun (WGS) entry which is preliminary data.</text>
</comment>
<sequence length="379" mass="38968">MTHLSSFAVLLLFSTTAWAKIHQERDLQSCGSCSPGSPGTQCQARPGGVCYNLSGSGQCPAGTSPCPGVVETGPPCRDLGKEVIDQGCTEAFPTCVYANGGQVVDGNAGHHCALCINSRFPSNAGQVAPDEGCDEDFRVCVGSRPLAANVEGTACALCVNSISAATDPNDIDDGCPPTAPICVNDSGQSPALRTFGTNCVANCVDTSRLGADRGCPRGYPICTTADGSDPGQGTAGVQCAVCSPLLCDDNDPCTDDICDPLVGCSHVDNGSCSCGGGVVASDWQCTLPTPFCTQYPRVGVYDCVCDVDVEGSPFCWRDNNCVNVAACSSNAECGPTQRCASSCCGAGHCFDDCALTDNPDESRRRLSPAELFGPTGARF</sequence>
<proteinExistence type="predicted"/>
<dbReference type="InParanoid" id="A0A1Z5KCH8"/>
<feature type="signal peptide" evidence="1">
    <location>
        <begin position="1"/>
        <end position="19"/>
    </location>
</feature>